<gene>
    <name evidence="1" type="ORF">ICL16_03335</name>
</gene>
<accession>A0A8J7C5T8</accession>
<dbReference type="AlphaFoldDB" id="A0A8J7C5T8"/>
<evidence type="ECO:0000313" key="2">
    <source>
        <dbReference type="Proteomes" id="UP000629098"/>
    </source>
</evidence>
<evidence type="ECO:0000313" key="1">
    <source>
        <dbReference type="EMBL" id="MBD2771181.1"/>
    </source>
</evidence>
<comment type="caution">
    <text evidence="1">The sequence shown here is derived from an EMBL/GenBank/DDBJ whole genome shotgun (WGS) entry which is preliminary data.</text>
</comment>
<proteinExistence type="predicted"/>
<sequence>MESELRLLQQQQQLNRRSREQKIMEEPLQGQQKITTISGYDPVTGLTKLIDQNGASFYGSSITSGAVGKGENIRLRRGEGLFAYDSMPHVYPTIPQQITKSEPIIVGLLCDIPINLQIPDLGKYKSSNCIHKIFLNGGQNLEASISPVGLFIGTLKNNSTILEKLVINDISDFYPSDGYGEYSLEWFSLDSYYSMGYDSQILKYITNFKLPEFYSTTTYVTDAFNIAAINLSILEFKVTEKESNFTSLTFRSNSEITFVVNSLPYVTEQVLVNKNVFLIKALKYKSINGEICYVLIGGRTGGDSLSTGIIVWDIGKISNLQSKSNIACYFGFDWGSSAFPNAEKGFRLIDAYGTSGGIVINVVLIGQNTSNSAFEIFIPEAFLKGENGIKVEAEQLIFSNLAQLNNAITQESFTINVGSIPEPLETREFIAPFKIPKYQPENGKEKKLILYSLFSKEKGRQVFS</sequence>
<organism evidence="1 2">
    <name type="scientific">Iningainema tapete BLCC-T55</name>
    <dbReference type="NCBI Taxonomy" id="2748662"/>
    <lineage>
        <taxon>Bacteria</taxon>
        <taxon>Bacillati</taxon>
        <taxon>Cyanobacteriota</taxon>
        <taxon>Cyanophyceae</taxon>
        <taxon>Nostocales</taxon>
        <taxon>Scytonemataceae</taxon>
        <taxon>Iningainema tapete</taxon>
    </lineage>
</organism>
<dbReference type="Proteomes" id="UP000629098">
    <property type="component" value="Unassembled WGS sequence"/>
</dbReference>
<dbReference type="EMBL" id="JACXAE010000013">
    <property type="protein sequence ID" value="MBD2771181.1"/>
    <property type="molecule type" value="Genomic_DNA"/>
</dbReference>
<protein>
    <submittedName>
        <fullName evidence="1">Uncharacterized protein</fullName>
    </submittedName>
</protein>
<reference evidence="1" key="1">
    <citation type="submission" date="2020-09" db="EMBL/GenBank/DDBJ databases">
        <title>Iningainema tapete sp. nov. (Scytonemataceae, Cyanobacteria) from greenhouses in central Florida (USA) produces two types of nodularin with biosynthetic potential for microcystin-LR and anabaenopeptins.</title>
        <authorList>
            <person name="Berthold D.E."/>
            <person name="Lefler F.W."/>
            <person name="Huang I.-S."/>
            <person name="Abdulla H."/>
            <person name="Zimba P.V."/>
            <person name="Laughinghouse H.D. IV."/>
        </authorList>
    </citation>
    <scope>NUCLEOTIDE SEQUENCE</scope>
    <source>
        <strain evidence="1">BLCCT55</strain>
    </source>
</reference>
<keyword evidence="2" id="KW-1185">Reference proteome</keyword>
<name>A0A8J7C5T8_9CYAN</name>
<dbReference type="RefSeq" id="WP_190825471.1">
    <property type="nucleotide sequence ID" value="NZ_CAWPPI010000013.1"/>
</dbReference>